<accession>A0ABR8CFX0</accession>
<evidence type="ECO:0000256" key="1">
    <source>
        <dbReference type="ARBA" id="ARBA00004651"/>
    </source>
</evidence>
<keyword evidence="8" id="KW-0961">Cell wall biogenesis/degradation</keyword>
<feature type="transmembrane region" description="Helical" evidence="8">
    <location>
        <begin position="181"/>
        <end position="199"/>
    </location>
</feature>
<comment type="pathway">
    <text evidence="8">Cell wall biogenesis; peptidoglycan biosynthesis.</text>
</comment>
<feature type="transmembrane region" description="Helical" evidence="8">
    <location>
        <begin position="76"/>
        <end position="104"/>
    </location>
</feature>
<dbReference type="PANTHER" id="PTHR43486">
    <property type="entry name" value="LIPID II FLIPPASE MURJ-RELATED"/>
    <property type="match status" value="1"/>
</dbReference>
<keyword evidence="6 8" id="KW-1133">Transmembrane helix</keyword>
<dbReference type="EMBL" id="JACJQY010000061">
    <property type="protein sequence ID" value="MBD2319698.1"/>
    <property type="molecule type" value="Genomic_DNA"/>
</dbReference>
<keyword evidence="4 8" id="KW-0133">Cell shape</keyword>
<keyword evidence="11" id="KW-1185">Reference proteome</keyword>
<evidence type="ECO:0000256" key="9">
    <source>
        <dbReference type="SAM" id="MobiDB-lite"/>
    </source>
</evidence>
<evidence type="ECO:0000256" key="6">
    <source>
        <dbReference type="ARBA" id="ARBA00022989"/>
    </source>
</evidence>
<feature type="transmembrane region" description="Helical" evidence="8">
    <location>
        <begin position="36"/>
        <end position="56"/>
    </location>
</feature>
<dbReference type="PANTHER" id="PTHR43486:SF1">
    <property type="entry name" value="LIPID II FLIPPASE MURJ-RELATED"/>
    <property type="match status" value="1"/>
</dbReference>
<keyword evidence="3 8" id="KW-0812">Transmembrane</keyword>
<feature type="transmembrane region" description="Helical" evidence="8">
    <location>
        <begin position="466"/>
        <end position="490"/>
    </location>
</feature>
<evidence type="ECO:0000256" key="5">
    <source>
        <dbReference type="ARBA" id="ARBA00022984"/>
    </source>
</evidence>
<feature type="compositionally biased region" description="Acidic residues" evidence="9">
    <location>
        <begin position="1"/>
        <end position="10"/>
    </location>
</feature>
<evidence type="ECO:0000256" key="2">
    <source>
        <dbReference type="ARBA" id="ARBA00022475"/>
    </source>
</evidence>
<evidence type="ECO:0000256" key="7">
    <source>
        <dbReference type="ARBA" id="ARBA00023136"/>
    </source>
</evidence>
<feature type="transmembrane region" description="Helical" evidence="8">
    <location>
        <begin position="372"/>
        <end position="398"/>
    </location>
</feature>
<feature type="transmembrane region" description="Helical" evidence="8">
    <location>
        <begin position="205"/>
        <end position="228"/>
    </location>
</feature>
<evidence type="ECO:0000313" key="10">
    <source>
        <dbReference type="EMBL" id="MBD2319698.1"/>
    </source>
</evidence>
<feature type="compositionally biased region" description="Polar residues" evidence="9">
    <location>
        <begin position="12"/>
        <end position="28"/>
    </location>
</feature>
<organism evidence="10 11">
    <name type="scientific">Phormidium tenue FACHB-1050</name>
    <dbReference type="NCBI Taxonomy" id="2692857"/>
    <lineage>
        <taxon>Bacteria</taxon>
        <taxon>Bacillati</taxon>
        <taxon>Cyanobacteriota</taxon>
        <taxon>Cyanophyceae</taxon>
        <taxon>Oscillatoriophycideae</taxon>
        <taxon>Oscillatoriales</taxon>
        <taxon>Oscillatoriaceae</taxon>
        <taxon>Phormidium</taxon>
    </lineage>
</organism>
<protein>
    <recommendedName>
        <fullName evidence="8">Probable lipid II flippase MurJ</fullName>
    </recommendedName>
</protein>
<evidence type="ECO:0000256" key="4">
    <source>
        <dbReference type="ARBA" id="ARBA00022960"/>
    </source>
</evidence>
<comment type="caution">
    <text evidence="8">Lacks conserved residue(s) required for the propagation of feature annotation.</text>
</comment>
<comment type="subcellular location">
    <subcellularLocation>
        <location evidence="1 8">Cell membrane</location>
        <topology evidence="1 8">Multi-pass membrane protein</topology>
    </subcellularLocation>
</comment>
<dbReference type="NCBIfam" id="TIGR01695">
    <property type="entry name" value="murJ_mviN"/>
    <property type="match status" value="1"/>
</dbReference>
<proteinExistence type="inferred from homology"/>
<feature type="transmembrane region" description="Helical" evidence="8">
    <location>
        <begin position="544"/>
        <end position="563"/>
    </location>
</feature>
<feature type="transmembrane region" description="Helical" evidence="8">
    <location>
        <begin position="240"/>
        <end position="261"/>
    </location>
</feature>
<feature type="transmembrane region" description="Helical" evidence="8">
    <location>
        <begin position="111"/>
        <end position="137"/>
    </location>
</feature>
<keyword evidence="7 8" id="KW-0472">Membrane</keyword>
<feature type="transmembrane region" description="Helical" evidence="8">
    <location>
        <begin position="410"/>
        <end position="427"/>
    </location>
</feature>
<evidence type="ECO:0000256" key="3">
    <source>
        <dbReference type="ARBA" id="ARBA00022692"/>
    </source>
</evidence>
<evidence type="ECO:0000256" key="8">
    <source>
        <dbReference type="HAMAP-Rule" id="MF_02078"/>
    </source>
</evidence>
<dbReference type="HAMAP" id="MF_02078">
    <property type="entry name" value="MurJ_MviN"/>
    <property type="match status" value="1"/>
</dbReference>
<name>A0ABR8CFX0_9CYAN</name>
<dbReference type="InterPro" id="IPR004268">
    <property type="entry name" value="MurJ"/>
</dbReference>
<gene>
    <name evidence="8 10" type="primary">murJ</name>
    <name evidence="10" type="ORF">H6G05_23025</name>
</gene>
<dbReference type="CDD" id="cd13123">
    <property type="entry name" value="MATE_MurJ_like"/>
    <property type="match status" value="1"/>
</dbReference>
<keyword evidence="8" id="KW-0813">Transport</keyword>
<feature type="region of interest" description="Disordered" evidence="9">
    <location>
        <begin position="1"/>
        <end position="28"/>
    </location>
</feature>
<sequence length="584" mass="62689">MSGNEEDDIVTEPQQELPSTEQFSGQSAQQSTKRSLLNIATIVAIATLLSKIFGLLRQVAIAAAFGNGTAYGAYNFAYVIPGFLLILLGGINGPFHSAIVSVLAKRDRKEVAAIIDSITTIVTGILLLVSIALVIFAEPLMHLVAPGLFVPEADLLAKGISVETIQNLKITKDIAIQQFQIMAPMAVLAGLVGIGFGALNAADAYWLPSVSPIFSSLTVLIGIGGLFWTMGSKILLPENAVLGGAVLAWATLAGAVLQWLVQLPVQMKAGMGGFKLRFDFHRPEVKEVMKIMLPATFSSGMLQINVWTDLFFASFIPNAAAAVSAMGYAGLLVQTPLGILSNVILVPLFPVLSKLTDPENWDELKQRIRQGLMLTALTMLPISAVMVALALPISQVVYERYAFDAEASQLTAVVLMAYAVGMFVYLGRDVLVRVFYALGDGDTPFKISIVNIFLNGLFDYLLVQRFGAAGIVLATVAVNVISMVAMIYFLDRRLNGMPLKSWSMTILGLIIASVIAGGASWGIYHLLSQSFYSLSPFLKFGAKLGGLAIASGVGFTIFGAIAMQMRIPEIGALTNQIKRRFSRR</sequence>
<comment type="function">
    <text evidence="8">Involved in peptidoglycan biosynthesis. Transports lipid-linked peptidoglycan precursors from the inner to the outer leaflet of the cytoplasmic membrane.</text>
</comment>
<reference evidence="10 11" key="1">
    <citation type="journal article" date="2020" name="ISME J.">
        <title>Comparative genomics reveals insights into cyanobacterial evolution and habitat adaptation.</title>
        <authorList>
            <person name="Chen M.Y."/>
            <person name="Teng W.K."/>
            <person name="Zhao L."/>
            <person name="Hu C.X."/>
            <person name="Zhou Y.K."/>
            <person name="Han B.P."/>
            <person name="Song L.R."/>
            <person name="Shu W.S."/>
        </authorList>
    </citation>
    <scope>NUCLEOTIDE SEQUENCE [LARGE SCALE GENOMIC DNA]</scope>
    <source>
        <strain evidence="10 11">FACHB-1050</strain>
    </source>
</reference>
<dbReference type="Proteomes" id="UP000618445">
    <property type="component" value="Unassembled WGS sequence"/>
</dbReference>
<comment type="similarity">
    <text evidence="8">Belongs to the MurJ/MviN family.</text>
</comment>
<dbReference type="PRINTS" id="PR01806">
    <property type="entry name" value="VIRFACTRMVIN"/>
</dbReference>
<keyword evidence="2 8" id="KW-1003">Cell membrane</keyword>
<keyword evidence="5 8" id="KW-0573">Peptidoglycan synthesis</keyword>
<dbReference type="Pfam" id="PF03023">
    <property type="entry name" value="MurJ"/>
    <property type="match status" value="1"/>
</dbReference>
<evidence type="ECO:0000313" key="11">
    <source>
        <dbReference type="Proteomes" id="UP000618445"/>
    </source>
</evidence>
<comment type="caution">
    <text evidence="10">The sequence shown here is derived from an EMBL/GenBank/DDBJ whole genome shotgun (WGS) entry which is preliminary data.</text>
</comment>
<feature type="transmembrane region" description="Helical" evidence="8">
    <location>
        <begin position="502"/>
        <end position="524"/>
    </location>
</feature>